<evidence type="ECO:0000256" key="2">
    <source>
        <dbReference type="PROSITE-ProRule" id="PRU00176"/>
    </source>
</evidence>
<dbReference type="GO" id="GO:0003723">
    <property type="term" value="F:RNA binding"/>
    <property type="evidence" value="ECO:0007669"/>
    <property type="project" value="UniProtKB-UniRule"/>
</dbReference>
<dbReference type="Proteomes" id="UP000311382">
    <property type="component" value="Unassembled WGS sequence"/>
</dbReference>
<evidence type="ECO:0000313" key="5">
    <source>
        <dbReference type="Proteomes" id="UP000311382"/>
    </source>
</evidence>
<dbReference type="PROSITE" id="PS50102">
    <property type="entry name" value="RRM"/>
    <property type="match status" value="1"/>
</dbReference>
<dbReference type="OrthoDB" id="252020at2759"/>
<dbReference type="InterPro" id="IPR012677">
    <property type="entry name" value="Nucleotide-bd_a/b_plait_sf"/>
</dbReference>
<dbReference type="InterPro" id="IPR035979">
    <property type="entry name" value="RBD_domain_sf"/>
</dbReference>
<feature type="non-terminal residue" evidence="4">
    <location>
        <position position="1"/>
    </location>
</feature>
<dbReference type="AlphaFoldDB" id="A0A5C5FK60"/>
<sequence length="77" mass="8256">RLSKNVLAVHLEEIFDVYGKILDIDLPIIKRLGTHKGTAWVTFASPAAAAKAADYMDGGQIDGTVVTVVLEPPSPPR</sequence>
<accession>A0A5C5FK60</accession>
<feature type="non-terminal residue" evidence="4">
    <location>
        <position position="77"/>
    </location>
</feature>
<evidence type="ECO:0000256" key="1">
    <source>
        <dbReference type="ARBA" id="ARBA00022884"/>
    </source>
</evidence>
<feature type="domain" description="RRM" evidence="3">
    <location>
        <begin position="1"/>
        <end position="73"/>
    </location>
</feature>
<dbReference type="GO" id="GO:0005737">
    <property type="term" value="C:cytoplasm"/>
    <property type="evidence" value="ECO:0007669"/>
    <property type="project" value="TreeGrafter"/>
</dbReference>
<dbReference type="GO" id="GO:0061574">
    <property type="term" value="C:ASAP complex"/>
    <property type="evidence" value="ECO:0007669"/>
    <property type="project" value="TreeGrafter"/>
</dbReference>
<dbReference type="PANTHER" id="PTHR15481">
    <property type="entry name" value="RIBONUCLEIC ACID BINDING PROTEIN S1"/>
    <property type="match status" value="1"/>
</dbReference>
<proteinExistence type="predicted"/>
<dbReference type="EMBL" id="SOZI01000257">
    <property type="protein sequence ID" value="TNY17055.1"/>
    <property type="molecule type" value="Genomic_DNA"/>
</dbReference>
<protein>
    <recommendedName>
        <fullName evidence="3">RRM domain-containing protein</fullName>
    </recommendedName>
</protein>
<reference evidence="4 5" key="1">
    <citation type="submission" date="2019-03" db="EMBL/GenBank/DDBJ databases">
        <title>Rhodosporidium diobovatum UCD-FST 08-225 genome sequencing, assembly, and annotation.</title>
        <authorList>
            <person name="Fakankun I.U."/>
            <person name="Fristensky B."/>
            <person name="Levin D.B."/>
        </authorList>
    </citation>
    <scope>NUCLEOTIDE SEQUENCE [LARGE SCALE GENOMIC DNA]</scope>
    <source>
        <strain evidence="4 5">UCD-FST 08-225</strain>
    </source>
</reference>
<dbReference type="GO" id="GO:0005654">
    <property type="term" value="C:nucleoplasm"/>
    <property type="evidence" value="ECO:0007669"/>
    <property type="project" value="TreeGrafter"/>
</dbReference>
<dbReference type="PANTHER" id="PTHR15481:SF0">
    <property type="entry name" value="LD23870P-RELATED"/>
    <property type="match status" value="1"/>
</dbReference>
<keyword evidence="5" id="KW-1185">Reference proteome</keyword>
<comment type="caution">
    <text evidence="4">The sequence shown here is derived from an EMBL/GenBank/DDBJ whole genome shotgun (WGS) entry which is preliminary data.</text>
</comment>
<organism evidence="4 5">
    <name type="scientific">Rhodotorula diobovata</name>
    <dbReference type="NCBI Taxonomy" id="5288"/>
    <lineage>
        <taxon>Eukaryota</taxon>
        <taxon>Fungi</taxon>
        <taxon>Dikarya</taxon>
        <taxon>Basidiomycota</taxon>
        <taxon>Pucciniomycotina</taxon>
        <taxon>Microbotryomycetes</taxon>
        <taxon>Sporidiobolales</taxon>
        <taxon>Sporidiobolaceae</taxon>
        <taxon>Rhodotorula</taxon>
    </lineage>
</organism>
<name>A0A5C5FK60_9BASI</name>
<dbReference type="Pfam" id="PF00076">
    <property type="entry name" value="RRM_1"/>
    <property type="match status" value="1"/>
</dbReference>
<evidence type="ECO:0000313" key="4">
    <source>
        <dbReference type="EMBL" id="TNY17055.1"/>
    </source>
</evidence>
<dbReference type="Gene3D" id="3.30.70.330">
    <property type="match status" value="1"/>
</dbReference>
<dbReference type="InterPro" id="IPR000504">
    <property type="entry name" value="RRM_dom"/>
</dbReference>
<gene>
    <name evidence="4" type="ORF">DMC30DRAFT_337811</name>
</gene>
<keyword evidence="1 2" id="KW-0694">RNA-binding</keyword>
<dbReference type="STRING" id="5288.A0A5C5FK60"/>
<dbReference type="SUPFAM" id="SSF54928">
    <property type="entry name" value="RNA-binding domain, RBD"/>
    <property type="match status" value="1"/>
</dbReference>
<dbReference type="SMART" id="SM00360">
    <property type="entry name" value="RRM"/>
    <property type="match status" value="1"/>
</dbReference>
<evidence type="ECO:0000259" key="3">
    <source>
        <dbReference type="PROSITE" id="PS50102"/>
    </source>
</evidence>
<dbReference type="GO" id="GO:0000398">
    <property type="term" value="P:mRNA splicing, via spliceosome"/>
    <property type="evidence" value="ECO:0007669"/>
    <property type="project" value="TreeGrafter"/>
</dbReference>